<dbReference type="PROSITE" id="PS50972">
    <property type="entry name" value="PTERIN_BINDING"/>
    <property type="match status" value="1"/>
</dbReference>
<dbReference type="Gene3D" id="3.20.20.20">
    <property type="entry name" value="Dihydropteroate synthase-like"/>
    <property type="match status" value="1"/>
</dbReference>
<dbReference type="InterPro" id="IPR036594">
    <property type="entry name" value="Meth_synthase_dom"/>
</dbReference>
<keyword evidence="16" id="KW-0170">Cobalt</keyword>
<keyword evidence="12" id="KW-0949">S-adenosyl-L-methionine</keyword>
<comment type="pathway">
    <text evidence="4">Amino-acid biosynthesis; L-methionine biosynthesis via de novo pathway; L-methionine from L-homocysteine (MetH route): step 1/1.</text>
</comment>
<comment type="catalytic activity">
    <reaction evidence="1">
        <text>(6S)-5-methyl-5,6,7,8-tetrahydrofolate + L-homocysteine = (6S)-5,6,7,8-tetrahydrofolate + L-methionine</text>
        <dbReference type="Rhea" id="RHEA:11172"/>
        <dbReference type="ChEBI" id="CHEBI:18608"/>
        <dbReference type="ChEBI" id="CHEBI:57453"/>
        <dbReference type="ChEBI" id="CHEBI:57844"/>
        <dbReference type="ChEBI" id="CHEBI:58199"/>
        <dbReference type="EC" id="2.1.1.13"/>
    </reaction>
</comment>
<feature type="domain" description="B12-binding N-terminal" evidence="23">
    <location>
        <begin position="577"/>
        <end position="671"/>
    </location>
</feature>
<comment type="cofactor">
    <cofactor evidence="3">
        <name>methylcob(III)alamin</name>
        <dbReference type="ChEBI" id="CHEBI:28115"/>
    </cofactor>
</comment>
<evidence type="ECO:0000256" key="18">
    <source>
        <dbReference type="ARBA" id="ARBA00031040"/>
    </source>
</evidence>
<keyword evidence="25" id="KW-1185">Reference proteome</keyword>
<dbReference type="InterPro" id="IPR036724">
    <property type="entry name" value="Cobalamin-bd_sf"/>
</dbReference>
<dbReference type="InterPro" id="IPR000489">
    <property type="entry name" value="Pterin-binding_dom"/>
</dbReference>
<dbReference type="SUPFAM" id="SSF47644">
    <property type="entry name" value="Methionine synthase domain"/>
    <property type="match status" value="1"/>
</dbReference>
<evidence type="ECO:0000259" key="22">
    <source>
        <dbReference type="PROSITE" id="PS51332"/>
    </source>
</evidence>
<evidence type="ECO:0000256" key="6">
    <source>
        <dbReference type="ARBA" id="ARBA00012032"/>
    </source>
</evidence>
<comment type="similarity">
    <text evidence="5">Belongs to the vitamin-B12 dependent methionine synthase family.</text>
</comment>
<evidence type="ECO:0000256" key="11">
    <source>
        <dbReference type="ARBA" id="ARBA00022679"/>
    </source>
</evidence>
<reference evidence="24" key="1">
    <citation type="submission" date="2021-11" db="EMBL/GenBank/DDBJ databases">
        <title>Description of a new species Pelosinus isolated from the bottom sediments of Lake Baikal.</title>
        <authorList>
            <person name="Zakharyuk A."/>
        </authorList>
    </citation>
    <scope>NUCLEOTIDE SEQUENCE</scope>
    <source>
        <strain evidence="24">Bkl1</strain>
    </source>
</reference>
<evidence type="ECO:0000256" key="12">
    <source>
        <dbReference type="ARBA" id="ARBA00022691"/>
    </source>
</evidence>
<evidence type="ECO:0000256" key="13">
    <source>
        <dbReference type="ARBA" id="ARBA00022723"/>
    </source>
</evidence>
<evidence type="ECO:0000259" key="20">
    <source>
        <dbReference type="PROSITE" id="PS50970"/>
    </source>
</evidence>
<evidence type="ECO:0000259" key="23">
    <source>
        <dbReference type="PROSITE" id="PS51337"/>
    </source>
</evidence>
<feature type="domain" description="Hcy-binding" evidence="20">
    <location>
        <begin position="1"/>
        <end position="276"/>
    </location>
</feature>
<dbReference type="InterPro" id="IPR003759">
    <property type="entry name" value="Cbl-bd_cap"/>
</dbReference>
<dbReference type="PROSITE" id="PS51332">
    <property type="entry name" value="B12_BINDING"/>
    <property type="match status" value="1"/>
</dbReference>
<dbReference type="CDD" id="cd02070">
    <property type="entry name" value="corrinoid_protein_B12-BD"/>
    <property type="match status" value="1"/>
</dbReference>
<dbReference type="PANTHER" id="PTHR45833">
    <property type="entry name" value="METHIONINE SYNTHASE"/>
    <property type="match status" value="1"/>
</dbReference>
<evidence type="ECO:0000256" key="10">
    <source>
        <dbReference type="ARBA" id="ARBA00022628"/>
    </source>
</evidence>
<comment type="caution">
    <text evidence="24">The sequence shown here is derived from an EMBL/GenBank/DDBJ whole genome shotgun (WGS) entry which is preliminary data.</text>
</comment>
<dbReference type="Pfam" id="PF02574">
    <property type="entry name" value="S-methyl_trans"/>
    <property type="match status" value="1"/>
</dbReference>
<evidence type="ECO:0000256" key="5">
    <source>
        <dbReference type="ARBA" id="ARBA00010398"/>
    </source>
</evidence>
<dbReference type="Pfam" id="PF02310">
    <property type="entry name" value="B12-binding"/>
    <property type="match status" value="1"/>
</dbReference>
<dbReference type="SUPFAM" id="SSF82282">
    <property type="entry name" value="Homocysteine S-methyltransferase"/>
    <property type="match status" value="1"/>
</dbReference>
<feature type="domain" description="Pterin-binding" evidence="21">
    <location>
        <begin position="311"/>
        <end position="576"/>
    </location>
</feature>
<evidence type="ECO:0000256" key="7">
    <source>
        <dbReference type="ARBA" id="ARBA00013998"/>
    </source>
</evidence>
<evidence type="ECO:0000313" key="25">
    <source>
        <dbReference type="Proteomes" id="UP001165492"/>
    </source>
</evidence>
<keyword evidence="10" id="KW-0846">Cobalamin</keyword>
<dbReference type="PIRSF" id="PIRSF037472">
    <property type="entry name" value="DHPS_mtfrase"/>
    <property type="match status" value="1"/>
</dbReference>
<comment type="function">
    <text evidence="17">Catalyzes the transfer of a methyl group from methyl-cobalamin to homocysteine, yielding enzyme-bound cob(I)alamin and methionine. Subsequently, remethylates the cofactor using methyltetrahydrofolate.</text>
</comment>
<evidence type="ECO:0000256" key="16">
    <source>
        <dbReference type="ARBA" id="ARBA00023285"/>
    </source>
</evidence>
<accession>A0ABS8HWA2</accession>
<keyword evidence="9" id="KW-0028">Amino-acid biosynthesis</keyword>
<evidence type="ECO:0000256" key="2">
    <source>
        <dbReference type="ARBA" id="ARBA00001947"/>
    </source>
</evidence>
<feature type="binding site" evidence="19">
    <location>
        <position position="262"/>
    </location>
    <ligand>
        <name>Zn(2+)</name>
        <dbReference type="ChEBI" id="CHEBI:29105"/>
    </ligand>
</feature>
<keyword evidence="8 19" id="KW-0489">Methyltransferase</keyword>
<dbReference type="Pfam" id="PF00809">
    <property type="entry name" value="Pterin_bind"/>
    <property type="match status" value="1"/>
</dbReference>
<protein>
    <recommendedName>
        <fullName evidence="7">Methionine synthase</fullName>
        <ecNumber evidence="6">2.1.1.13</ecNumber>
    </recommendedName>
    <alternativeName>
        <fullName evidence="18">5-methyltetrahydrofolate--homocysteine methyltransferase</fullName>
    </alternativeName>
</protein>
<feature type="domain" description="B12-binding" evidence="22">
    <location>
        <begin position="671"/>
        <end position="795"/>
    </location>
</feature>
<dbReference type="Proteomes" id="UP001165492">
    <property type="component" value="Unassembled WGS sequence"/>
</dbReference>
<dbReference type="SUPFAM" id="SSF51717">
    <property type="entry name" value="Dihydropteroate synthetase-like"/>
    <property type="match status" value="1"/>
</dbReference>
<evidence type="ECO:0000259" key="21">
    <source>
        <dbReference type="PROSITE" id="PS50972"/>
    </source>
</evidence>
<feature type="binding site" evidence="19">
    <location>
        <position position="261"/>
    </location>
    <ligand>
        <name>Zn(2+)</name>
        <dbReference type="ChEBI" id="CHEBI:29105"/>
    </ligand>
</feature>
<dbReference type="InterPro" id="IPR017215">
    <property type="entry name" value="MetH_bac"/>
</dbReference>
<feature type="binding site" evidence="19">
    <location>
        <position position="196"/>
    </location>
    <ligand>
        <name>Zn(2+)</name>
        <dbReference type="ChEBI" id="CHEBI:29105"/>
    </ligand>
</feature>
<sequence>MIYIFDGAMGTMLQNAGLPPGYCPELWNQEQPAVITAIHKSYIESGSDIIETNTFGANRIKLTHYGLEEKVALLNTSAVQAARAACGPATKIAGSVGPTGKLIVPLGDLSFDDAYNVFFEQISALDQAGVDMILIETIIDIQEMRAALLAAKAASKKPVICQMSFGADERTVTGTDPVTATIILEAMGADIIGVNCSLGPAQLLPIVEKIAQTTNCPISVQANAGMPSLINKQTVFPMQPEEMGHWAKKLVAAGARYVGGCCGTTPHHIKSIYQAVKHLSLSDLPTVQLTKKFTSLTSRSKTIYLGADHPTVIIGERINPTGRKQLAADIASGQFISVKKEALSQIRAGAQLLDVNMGVPGIDQAKAMQYAIQELSMLVDVPLVIDTTDVNALEAGLKAYPGRALINSVSAEPERLESFLPLAKKYGAAILCLPISPAGVPKTAQDRLVVIQEIIHKAFEIGLKPGDFVLDALILTAAADARAGLEALATLKLYRQHLGYPTTMGLSNISFGLPRRDIINATFCAMALDAGLDAPILNPYDPLMQQTLAASALLLGNDPSGRSYSVNYAPTSQSEERAVPLTPKNIIEQIHLAIVSGEKEAVVPLVEQALREGHGSIEISEQALTTAMNKVGIAFGNGQCFLPQVLLAAESMRAAFLTIKKELPAHATTSLGTIILATVKGDIHDLGKNIVAALLENNGFTVIDLGKDISPEKIVEKALEHKADIVGLCALMTTTMPQIDHTIAALKAAGCSAQTIVGGAVLTQEYANQANADSYAANGVDAVTIAKNFMADKEH</sequence>
<evidence type="ECO:0000313" key="24">
    <source>
        <dbReference type="EMBL" id="MCC5467445.1"/>
    </source>
</evidence>
<evidence type="ECO:0000256" key="9">
    <source>
        <dbReference type="ARBA" id="ARBA00022605"/>
    </source>
</evidence>
<dbReference type="PROSITE" id="PS50970">
    <property type="entry name" value="HCY"/>
    <property type="match status" value="1"/>
</dbReference>
<dbReference type="InterPro" id="IPR006158">
    <property type="entry name" value="Cobalamin-bd"/>
</dbReference>
<dbReference type="Gene3D" id="3.40.50.280">
    <property type="entry name" value="Cobalamin-binding domain"/>
    <property type="match status" value="1"/>
</dbReference>
<evidence type="ECO:0000256" key="14">
    <source>
        <dbReference type="ARBA" id="ARBA00022833"/>
    </source>
</evidence>
<comment type="cofactor">
    <cofactor evidence="2 19">
        <name>Zn(2+)</name>
        <dbReference type="ChEBI" id="CHEBI:29105"/>
    </cofactor>
</comment>
<evidence type="ECO:0000256" key="4">
    <source>
        <dbReference type="ARBA" id="ARBA00005178"/>
    </source>
</evidence>
<keyword evidence="11 19" id="KW-0808">Transferase</keyword>
<dbReference type="PROSITE" id="PS51337">
    <property type="entry name" value="B12_BINDING_NTER"/>
    <property type="match status" value="1"/>
</dbReference>
<dbReference type="InterPro" id="IPR036589">
    <property type="entry name" value="HCY_dom_sf"/>
</dbReference>
<dbReference type="InterPro" id="IPR003726">
    <property type="entry name" value="HCY_dom"/>
</dbReference>
<dbReference type="InterPro" id="IPR011005">
    <property type="entry name" value="Dihydropteroate_synth-like_sf"/>
</dbReference>
<dbReference type="EMBL" id="JAJHJB010000033">
    <property type="protein sequence ID" value="MCC5467445.1"/>
    <property type="molecule type" value="Genomic_DNA"/>
</dbReference>
<evidence type="ECO:0000256" key="3">
    <source>
        <dbReference type="ARBA" id="ARBA00001956"/>
    </source>
</evidence>
<keyword evidence="15" id="KW-0486">Methionine biosynthesis</keyword>
<organism evidence="24 25">
    <name type="scientific">Pelosinus baikalensis</name>
    <dbReference type="NCBI Taxonomy" id="2892015"/>
    <lineage>
        <taxon>Bacteria</taxon>
        <taxon>Bacillati</taxon>
        <taxon>Bacillota</taxon>
        <taxon>Negativicutes</taxon>
        <taxon>Selenomonadales</taxon>
        <taxon>Sporomusaceae</taxon>
        <taxon>Pelosinus</taxon>
    </lineage>
</organism>
<evidence type="ECO:0000256" key="1">
    <source>
        <dbReference type="ARBA" id="ARBA00001700"/>
    </source>
</evidence>
<dbReference type="Gene3D" id="1.10.1240.10">
    <property type="entry name" value="Methionine synthase domain"/>
    <property type="match status" value="1"/>
</dbReference>
<keyword evidence="13 19" id="KW-0479">Metal-binding</keyword>
<evidence type="ECO:0000256" key="17">
    <source>
        <dbReference type="ARBA" id="ARBA00025552"/>
    </source>
</evidence>
<dbReference type="Gene3D" id="3.20.20.330">
    <property type="entry name" value="Homocysteine-binding-like domain"/>
    <property type="match status" value="1"/>
</dbReference>
<proteinExistence type="inferred from homology"/>
<dbReference type="Pfam" id="PF02607">
    <property type="entry name" value="B12-binding_2"/>
    <property type="match status" value="1"/>
</dbReference>
<evidence type="ECO:0000256" key="19">
    <source>
        <dbReference type="PROSITE-ProRule" id="PRU00333"/>
    </source>
</evidence>
<dbReference type="InterPro" id="IPR050554">
    <property type="entry name" value="Met_Synthase/Corrinoid"/>
</dbReference>
<gene>
    <name evidence="24" type="ORF">LMF89_19095</name>
</gene>
<keyword evidence="14 19" id="KW-0862">Zinc</keyword>
<evidence type="ECO:0000256" key="15">
    <source>
        <dbReference type="ARBA" id="ARBA00023167"/>
    </source>
</evidence>
<name>A0ABS8HWA2_9FIRM</name>
<dbReference type="SUPFAM" id="SSF52242">
    <property type="entry name" value="Cobalamin (vitamin B12)-binding domain"/>
    <property type="match status" value="1"/>
</dbReference>
<dbReference type="RefSeq" id="WP_229536444.1">
    <property type="nucleotide sequence ID" value="NZ_JAJHJB010000033.1"/>
</dbReference>
<dbReference type="EC" id="2.1.1.13" evidence="6"/>
<dbReference type="PANTHER" id="PTHR45833:SF1">
    <property type="entry name" value="METHIONINE SYNTHASE"/>
    <property type="match status" value="1"/>
</dbReference>
<dbReference type="SMART" id="SM01018">
    <property type="entry name" value="B12-binding_2"/>
    <property type="match status" value="1"/>
</dbReference>
<evidence type="ECO:0000256" key="8">
    <source>
        <dbReference type="ARBA" id="ARBA00022603"/>
    </source>
</evidence>